<dbReference type="InterPro" id="IPR036583">
    <property type="entry name" value="23S_rRNA_IVS_sf"/>
</dbReference>
<name>A0A1F7YGZ9_9BACT</name>
<evidence type="ECO:0000313" key="2">
    <source>
        <dbReference type="Proteomes" id="UP000179221"/>
    </source>
</evidence>
<dbReference type="Pfam" id="PF05635">
    <property type="entry name" value="23S_rRNA_IVP"/>
    <property type="match status" value="1"/>
</dbReference>
<dbReference type="InterPro" id="IPR012657">
    <property type="entry name" value="23S_rRNA-intervening_sequence"/>
</dbReference>
<dbReference type="NCBIfam" id="TIGR02436">
    <property type="entry name" value="four helix bundle protein"/>
    <property type="match status" value="1"/>
</dbReference>
<proteinExistence type="predicted"/>
<dbReference type="Gene3D" id="1.20.1440.60">
    <property type="entry name" value="23S rRNA-intervening sequence"/>
    <property type="match status" value="1"/>
</dbReference>
<reference evidence="1 2" key="1">
    <citation type="journal article" date="2016" name="Nat. Commun.">
        <title>Thousands of microbial genomes shed light on interconnected biogeochemical processes in an aquifer system.</title>
        <authorList>
            <person name="Anantharaman K."/>
            <person name="Brown C.T."/>
            <person name="Hug L.A."/>
            <person name="Sharon I."/>
            <person name="Castelle C.J."/>
            <person name="Probst A.J."/>
            <person name="Thomas B.C."/>
            <person name="Singh A."/>
            <person name="Wilkins M.J."/>
            <person name="Karaoz U."/>
            <person name="Brodie E.L."/>
            <person name="Williams K.H."/>
            <person name="Hubbard S.S."/>
            <person name="Banfield J.F."/>
        </authorList>
    </citation>
    <scope>NUCLEOTIDE SEQUENCE [LARGE SCALE GENOMIC DNA]</scope>
</reference>
<sequence length="65" mass="7412">MKKSDAEFNRFLMISTGSISEIVAILDICLDQKFISPSIHGEYLIKCESVIKQLYGFSKILKKNK</sequence>
<dbReference type="SUPFAM" id="SSF158446">
    <property type="entry name" value="IVS-encoded protein-like"/>
    <property type="match status" value="1"/>
</dbReference>
<protein>
    <recommendedName>
        <fullName evidence="3">Four helix bundle protein</fullName>
    </recommendedName>
</protein>
<comment type="caution">
    <text evidence="1">The sequence shown here is derived from an EMBL/GenBank/DDBJ whole genome shotgun (WGS) entry which is preliminary data.</text>
</comment>
<organism evidence="1 2">
    <name type="scientific">Candidatus Woesebacteria bacterium RIFCSPHIGHO2_01_FULL_40_22</name>
    <dbReference type="NCBI Taxonomy" id="1802499"/>
    <lineage>
        <taxon>Bacteria</taxon>
        <taxon>Candidatus Woeseibacteriota</taxon>
    </lineage>
</organism>
<dbReference type="Proteomes" id="UP000179221">
    <property type="component" value="Unassembled WGS sequence"/>
</dbReference>
<evidence type="ECO:0008006" key="3">
    <source>
        <dbReference type="Google" id="ProtNLM"/>
    </source>
</evidence>
<dbReference type="EMBL" id="MGGL01000018">
    <property type="protein sequence ID" value="OGM25878.1"/>
    <property type="molecule type" value="Genomic_DNA"/>
</dbReference>
<dbReference type="AlphaFoldDB" id="A0A1F7YGZ9"/>
<evidence type="ECO:0000313" key="1">
    <source>
        <dbReference type="EMBL" id="OGM25878.1"/>
    </source>
</evidence>
<gene>
    <name evidence="1" type="ORF">A2628_04870</name>
</gene>
<accession>A0A1F7YGZ9</accession>